<accession>A0A928GHR0</accession>
<dbReference type="AlphaFoldDB" id="A0A928GHR0"/>
<evidence type="ECO:0000259" key="2">
    <source>
        <dbReference type="Pfam" id="PF13004"/>
    </source>
</evidence>
<feature type="signal peptide" evidence="1">
    <location>
        <begin position="1"/>
        <end position="22"/>
    </location>
</feature>
<keyword evidence="3" id="KW-0238">DNA-binding</keyword>
<name>A0A928GHR0_XYLRU</name>
<dbReference type="Proteomes" id="UP000763088">
    <property type="component" value="Unassembled WGS sequence"/>
</dbReference>
<comment type="caution">
    <text evidence="3">The sequence shown here is derived from an EMBL/GenBank/DDBJ whole genome shotgun (WGS) entry which is preliminary data.</text>
</comment>
<feature type="chain" id="PRO_5037825395" evidence="1">
    <location>
        <begin position="23"/>
        <end position="528"/>
    </location>
</feature>
<feature type="domain" description="BACON" evidence="2">
    <location>
        <begin position="270"/>
        <end position="325"/>
    </location>
</feature>
<dbReference type="InterPro" id="IPR024361">
    <property type="entry name" value="BACON"/>
</dbReference>
<gene>
    <name evidence="3" type="ORF">E7102_08055</name>
</gene>
<keyword evidence="1" id="KW-0732">Signal</keyword>
<dbReference type="InterPro" id="IPR013783">
    <property type="entry name" value="Ig-like_fold"/>
</dbReference>
<dbReference type="Pfam" id="PF13004">
    <property type="entry name" value="BACON"/>
    <property type="match status" value="2"/>
</dbReference>
<reference evidence="3" key="1">
    <citation type="submission" date="2019-04" db="EMBL/GenBank/DDBJ databases">
        <title>Evolution of Biomass-Degrading Anaerobic Consortia Revealed by Metagenomics.</title>
        <authorList>
            <person name="Peng X."/>
        </authorList>
    </citation>
    <scope>NUCLEOTIDE SEQUENCE</scope>
    <source>
        <strain evidence="3">SIG141</strain>
    </source>
</reference>
<proteinExistence type="predicted"/>
<protein>
    <submittedName>
        <fullName evidence="3">DNA-binding protein</fullName>
    </submittedName>
</protein>
<dbReference type="Gene3D" id="2.60.40.10">
    <property type="entry name" value="Immunoglobulins"/>
    <property type="match status" value="1"/>
</dbReference>
<evidence type="ECO:0000313" key="4">
    <source>
        <dbReference type="Proteomes" id="UP000763088"/>
    </source>
</evidence>
<evidence type="ECO:0000313" key="3">
    <source>
        <dbReference type="EMBL" id="MBE6266406.1"/>
    </source>
</evidence>
<feature type="domain" description="BACON" evidence="2">
    <location>
        <begin position="82"/>
        <end position="129"/>
    </location>
</feature>
<organism evidence="3 4">
    <name type="scientific">Xylanibacter ruminicola</name>
    <name type="common">Prevotella ruminicola</name>
    <dbReference type="NCBI Taxonomy" id="839"/>
    <lineage>
        <taxon>Bacteria</taxon>
        <taxon>Pseudomonadati</taxon>
        <taxon>Bacteroidota</taxon>
        <taxon>Bacteroidia</taxon>
        <taxon>Bacteroidales</taxon>
        <taxon>Prevotellaceae</taxon>
        <taxon>Xylanibacter</taxon>
    </lineage>
</organism>
<dbReference type="PROSITE" id="PS51257">
    <property type="entry name" value="PROKAR_LIPOPROTEIN"/>
    <property type="match status" value="1"/>
</dbReference>
<dbReference type="CDD" id="cd14948">
    <property type="entry name" value="BACON"/>
    <property type="match status" value="1"/>
</dbReference>
<sequence>MKLKYFIPSLVAVVAALFTSCAKDNDPSYLEGIRVSQSYVSLNTAGGSTEIELTANGNWEFEKIFSVKEKEGDKEVVKHYATPTWLKVNQESGAAGETKLVFNAEAGEGRSCELIITSNGEEQRIRVIQGLVTIENASCAEVLAGPDSKTYQVIGVVTSIANTTYGNWYINDGTGEVYIYGTLDAKGAEKNFSSLGIEVGDQVTVQGPKTTYNGTVELVNVTVVKIVKSLIKVDSLTVDGAVSSELPVAGGEITAHLTCKGSGVAVEIPAEAKEWLGVTSSTVGLNPTVTFYAKKNEGGDRAVTVTFKTTDGTKEYTSQATITQKGAIIETNVADFLAAEVGTTNYRITGVVTELYTSDKQGESFYIQDYSGKVLVYRAAGFKDSGAKVGDVVTVVGQRGAYKSTPQMVSGKFEAIKYAVQTATITELLAKEDDKNTYYMVTGTITSLKDDKGNDNDYGNLFFSDGTSEIYVYGCYPGWGAKGDDRKYLIQDNNIKVGDEITIIAYKTSYKGVPQLSSGVCFSFKHAN</sequence>
<evidence type="ECO:0000256" key="1">
    <source>
        <dbReference type="SAM" id="SignalP"/>
    </source>
</evidence>
<dbReference type="GO" id="GO:0003677">
    <property type="term" value="F:DNA binding"/>
    <property type="evidence" value="ECO:0007669"/>
    <property type="project" value="UniProtKB-KW"/>
</dbReference>
<dbReference type="EMBL" id="SUYD01000009">
    <property type="protein sequence ID" value="MBE6266406.1"/>
    <property type="molecule type" value="Genomic_DNA"/>
</dbReference>